<evidence type="ECO:0000313" key="10">
    <source>
        <dbReference type="EMBL" id="SCU91003.1"/>
    </source>
</evidence>
<dbReference type="Proteomes" id="UP000189911">
    <property type="component" value="Chromosome D"/>
</dbReference>
<dbReference type="Gene3D" id="1.20.1250.20">
    <property type="entry name" value="MFS general substrate transporter like domains"/>
    <property type="match status" value="1"/>
</dbReference>
<accession>A0A1G4JL01</accession>
<dbReference type="GO" id="GO:0005351">
    <property type="term" value="F:carbohydrate:proton symporter activity"/>
    <property type="evidence" value="ECO:0007669"/>
    <property type="project" value="TreeGrafter"/>
</dbReference>
<dbReference type="SUPFAM" id="SSF103473">
    <property type="entry name" value="MFS general substrate transporter"/>
    <property type="match status" value="1"/>
</dbReference>
<organism evidence="10 11">
    <name type="scientific">Lachancea nothofagi CBS 11611</name>
    <dbReference type="NCBI Taxonomy" id="1266666"/>
    <lineage>
        <taxon>Eukaryota</taxon>
        <taxon>Fungi</taxon>
        <taxon>Dikarya</taxon>
        <taxon>Ascomycota</taxon>
        <taxon>Saccharomycotina</taxon>
        <taxon>Saccharomycetes</taxon>
        <taxon>Saccharomycetales</taxon>
        <taxon>Saccharomycetaceae</taxon>
        <taxon>Lachancea</taxon>
    </lineage>
</organism>
<feature type="transmembrane region" description="Helical" evidence="8">
    <location>
        <begin position="170"/>
        <end position="191"/>
    </location>
</feature>
<dbReference type="GO" id="GO:0016020">
    <property type="term" value="C:membrane"/>
    <property type="evidence" value="ECO:0007669"/>
    <property type="project" value="UniProtKB-SubCell"/>
</dbReference>
<feature type="transmembrane region" description="Helical" evidence="8">
    <location>
        <begin position="53"/>
        <end position="72"/>
    </location>
</feature>
<feature type="transmembrane region" description="Helical" evidence="8">
    <location>
        <begin position="113"/>
        <end position="131"/>
    </location>
</feature>
<evidence type="ECO:0000256" key="8">
    <source>
        <dbReference type="SAM" id="Phobius"/>
    </source>
</evidence>
<dbReference type="InterPro" id="IPR050360">
    <property type="entry name" value="MFS_Sugar_Transporters"/>
</dbReference>
<dbReference type="AlphaFoldDB" id="A0A1G4JL01"/>
<comment type="subcellular location">
    <subcellularLocation>
        <location evidence="1">Membrane</location>
        <topology evidence="1">Multi-pass membrane protein</topology>
    </subcellularLocation>
</comment>
<evidence type="ECO:0000256" key="5">
    <source>
        <dbReference type="ARBA" id="ARBA00022989"/>
    </source>
</evidence>
<dbReference type="PRINTS" id="PR00171">
    <property type="entry name" value="SUGRTRNSPORT"/>
</dbReference>
<gene>
    <name evidence="10" type="ORF">LANO_0D10484G</name>
</gene>
<dbReference type="InterPro" id="IPR003663">
    <property type="entry name" value="Sugar/inositol_transpt"/>
</dbReference>
<dbReference type="InterPro" id="IPR020846">
    <property type="entry name" value="MFS_dom"/>
</dbReference>
<dbReference type="PROSITE" id="PS00217">
    <property type="entry name" value="SUGAR_TRANSPORT_2"/>
    <property type="match status" value="1"/>
</dbReference>
<feature type="transmembrane region" description="Helical" evidence="8">
    <location>
        <begin position="84"/>
        <end position="107"/>
    </location>
</feature>
<dbReference type="PANTHER" id="PTHR48022">
    <property type="entry name" value="PLASTIDIC GLUCOSE TRANSPORTER 4"/>
    <property type="match status" value="1"/>
</dbReference>
<keyword evidence="5 8" id="KW-1133">Transmembrane helix</keyword>
<dbReference type="InterPro" id="IPR005828">
    <property type="entry name" value="MFS_sugar_transport-like"/>
</dbReference>
<feature type="region of interest" description="Disordered" evidence="7">
    <location>
        <begin position="459"/>
        <end position="490"/>
    </location>
</feature>
<keyword evidence="4 8" id="KW-0812">Transmembrane</keyword>
<dbReference type="EMBL" id="LT598448">
    <property type="protein sequence ID" value="SCU91003.1"/>
    <property type="molecule type" value="Genomic_DNA"/>
</dbReference>
<feature type="transmembrane region" description="Helical" evidence="8">
    <location>
        <begin position="12"/>
        <end position="33"/>
    </location>
</feature>
<feature type="transmembrane region" description="Helical" evidence="8">
    <location>
        <begin position="254"/>
        <end position="278"/>
    </location>
</feature>
<dbReference type="Pfam" id="PF00083">
    <property type="entry name" value="Sugar_tr"/>
    <property type="match status" value="1"/>
</dbReference>
<feature type="domain" description="Major facilitator superfamily (MFS) profile" evidence="9">
    <location>
        <begin position="12"/>
        <end position="454"/>
    </location>
</feature>
<evidence type="ECO:0000256" key="2">
    <source>
        <dbReference type="ARBA" id="ARBA00010992"/>
    </source>
</evidence>
<evidence type="ECO:0000256" key="6">
    <source>
        <dbReference type="ARBA" id="ARBA00023136"/>
    </source>
</evidence>
<feature type="transmembrane region" description="Helical" evidence="8">
    <location>
        <begin position="401"/>
        <end position="423"/>
    </location>
</feature>
<comment type="similarity">
    <text evidence="2">Belongs to the major facilitator superfamily. Sugar transporter (TC 2.A.1.1) family.</text>
</comment>
<dbReference type="PANTHER" id="PTHR48022:SF7">
    <property type="entry name" value="MAJOR FACILITATOR SUPERFAMILY (MFS) PROFILE DOMAIN-CONTAINING PROTEIN-RELATED"/>
    <property type="match status" value="1"/>
</dbReference>
<proteinExistence type="inferred from homology"/>
<dbReference type="OrthoDB" id="4142200at2759"/>
<feature type="transmembrane region" description="Helical" evidence="8">
    <location>
        <begin position="318"/>
        <end position="344"/>
    </location>
</feature>
<evidence type="ECO:0000313" key="11">
    <source>
        <dbReference type="Proteomes" id="UP000189911"/>
    </source>
</evidence>
<evidence type="ECO:0000256" key="4">
    <source>
        <dbReference type="ARBA" id="ARBA00022692"/>
    </source>
</evidence>
<protein>
    <submittedName>
        <fullName evidence="10">LANO_0D10484g1_1</fullName>
    </submittedName>
</protein>
<dbReference type="PROSITE" id="PS50850">
    <property type="entry name" value="MFS"/>
    <property type="match status" value="1"/>
</dbReference>
<keyword evidence="3" id="KW-0813">Transport</keyword>
<feature type="transmembrane region" description="Helical" evidence="8">
    <location>
        <begin position="143"/>
        <end position="164"/>
    </location>
</feature>
<feature type="transmembrane region" description="Helical" evidence="8">
    <location>
        <begin position="290"/>
        <end position="311"/>
    </location>
</feature>
<name>A0A1G4JL01_9SACH</name>
<evidence type="ECO:0000256" key="1">
    <source>
        <dbReference type="ARBA" id="ARBA00004141"/>
    </source>
</evidence>
<keyword evidence="6 8" id="KW-0472">Membrane</keyword>
<feature type="transmembrane region" description="Helical" evidence="8">
    <location>
        <begin position="429"/>
        <end position="450"/>
    </location>
</feature>
<dbReference type="InterPro" id="IPR036259">
    <property type="entry name" value="MFS_trans_sf"/>
</dbReference>
<feature type="transmembrane region" description="Helical" evidence="8">
    <location>
        <begin position="364"/>
        <end position="389"/>
    </location>
</feature>
<evidence type="ECO:0000259" key="9">
    <source>
        <dbReference type="PROSITE" id="PS50850"/>
    </source>
</evidence>
<evidence type="ECO:0000256" key="7">
    <source>
        <dbReference type="SAM" id="MobiDB-lite"/>
    </source>
</evidence>
<dbReference type="InterPro" id="IPR005829">
    <property type="entry name" value="Sugar_transporter_CS"/>
</dbReference>
<evidence type="ECO:0000256" key="3">
    <source>
        <dbReference type="ARBA" id="ARBA00022448"/>
    </source>
</evidence>
<sequence length="509" mass="55945">MVWTTTYKIPQSIAILAVAGTMLGMDISSMSIFLGSEYFNRYFNYPGPVIQGLMTGANPVGGLIGCVLFGILTERIGRVTTFQVVALIWILGSVISAMVLNVTMLIVGRLVRGIAVGTLSVLLPVYIGEVIPSNKKGAATSIVQLALTLAILVTFFTCFLLNFLENQISFRVAWGLEMIPALVFFLLSFCLSESPRWLVAHGQYDRAQDILQHFAQGKVSNANITKIDILEMYGTNQRTGYWDLLSKPLLKYTLIGVTVQVLVQACGINILMFYIVYICEMIGLKGTSKLSAASVPYLINVVFTCIPILTLDRLRRKLVIVHGGISLACTMTLIGIMMGCLGHKVPPVNGNSTIVWEVTGTPGLIVLALCFLFVAIFASTLSCCAWLYTNEVLPARAKSKGMALCMATSWFLNSCLTFTTPLLLSKIKWITFVLLGVVTIILSTIIAIWFPETREKKELEPQPDEVTSKNSNEDTSEVEKETRSAAPSPYIHEMNKIELIAEQGYQETV</sequence>
<keyword evidence="11" id="KW-1185">Reference proteome</keyword>
<reference evidence="11" key="1">
    <citation type="submission" date="2016-03" db="EMBL/GenBank/DDBJ databases">
        <authorList>
            <person name="Devillers Hugo."/>
        </authorList>
    </citation>
    <scope>NUCLEOTIDE SEQUENCE [LARGE SCALE GENOMIC DNA]</scope>
</reference>